<feature type="transmembrane region" description="Helical" evidence="7">
    <location>
        <begin position="263"/>
        <end position="285"/>
    </location>
</feature>
<dbReference type="InterPro" id="IPR005524">
    <property type="entry name" value="DUF318"/>
</dbReference>
<keyword evidence="5 7" id="KW-1133">Transmembrane helix</keyword>
<feature type="transmembrane region" description="Helical" evidence="7">
    <location>
        <begin position="234"/>
        <end position="251"/>
    </location>
</feature>
<keyword evidence="3" id="KW-1003">Cell membrane</keyword>
<gene>
    <name evidence="9" type="ORF">DWY20_09145</name>
    <name evidence="8" type="ORF">K8U81_09895</name>
</gene>
<feature type="transmembrane region" description="Helical" evidence="7">
    <location>
        <begin position="36"/>
        <end position="54"/>
    </location>
</feature>
<dbReference type="EMBL" id="QRUU01000037">
    <property type="protein sequence ID" value="RGR95295.1"/>
    <property type="molecule type" value="Genomic_DNA"/>
</dbReference>
<evidence type="ECO:0000313" key="9">
    <source>
        <dbReference type="EMBL" id="RGR95295.1"/>
    </source>
</evidence>
<dbReference type="AlphaFoldDB" id="A0A412GK84"/>
<evidence type="ECO:0000256" key="4">
    <source>
        <dbReference type="ARBA" id="ARBA00022692"/>
    </source>
</evidence>
<dbReference type="EMBL" id="DYXD01000219">
    <property type="protein sequence ID" value="HJF08481.1"/>
    <property type="molecule type" value="Genomic_DNA"/>
</dbReference>
<feature type="transmembrane region" description="Helical" evidence="7">
    <location>
        <begin position="297"/>
        <end position="318"/>
    </location>
</feature>
<reference evidence="8" key="2">
    <citation type="journal article" date="2021" name="PeerJ">
        <title>Extensive microbial diversity within the chicken gut microbiome revealed by metagenomics and culture.</title>
        <authorList>
            <person name="Gilroy R."/>
            <person name="Ravi A."/>
            <person name="Getino M."/>
            <person name="Pursley I."/>
            <person name="Horton D.L."/>
            <person name="Alikhan N.F."/>
            <person name="Baker D."/>
            <person name="Gharbi K."/>
            <person name="Hall N."/>
            <person name="Watson M."/>
            <person name="Adriaenssens E.M."/>
            <person name="Foster-Nyarko E."/>
            <person name="Jarju S."/>
            <person name="Secka A."/>
            <person name="Antonio M."/>
            <person name="Oren A."/>
            <person name="Chaudhuri R.R."/>
            <person name="La Ragione R."/>
            <person name="Hildebrand F."/>
            <person name="Pallen M.J."/>
        </authorList>
    </citation>
    <scope>NUCLEOTIDE SEQUENCE</scope>
    <source>
        <strain evidence="8">CHK165-8395</strain>
    </source>
</reference>
<dbReference type="InterPro" id="IPR053166">
    <property type="entry name" value="UPF0718_permease"/>
</dbReference>
<reference evidence="8" key="3">
    <citation type="submission" date="2021-09" db="EMBL/GenBank/DDBJ databases">
        <authorList>
            <person name="Gilroy R."/>
        </authorList>
    </citation>
    <scope>NUCLEOTIDE SEQUENCE</scope>
    <source>
        <strain evidence="8">CHK165-8395</strain>
    </source>
</reference>
<keyword evidence="10" id="KW-1185">Reference proteome</keyword>
<reference evidence="9 10" key="1">
    <citation type="submission" date="2018-08" db="EMBL/GenBank/DDBJ databases">
        <title>A genome reference for cultivated species of the human gut microbiota.</title>
        <authorList>
            <person name="Zou Y."/>
            <person name="Xue W."/>
            <person name="Luo G."/>
        </authorList>
    </citation>
    <scope>NUCLEOTIDE SEQUENCE [LARGE SCALE GENOMIC DNA]</scope>
    <source>
        <strain evidence="9 10">AF24-2</strain>
    </source>
</reference>
<comment type="subcellular location">
    <subcellularLocation>
        <location evidence="1">Cell membrane</location>
        <topology evidence="1">Multi-pass membrane protein</topology>
    </subcellularLocation>
</comment>
<feature type="transmembrane region" description="Helical" evidence="7">
    <location>
        <begin position="133"/>
        <end position="152"/>
    </location>
</feature>
<dbReference type="PANTHER" id="PTHR42775:SF2">
    <property type="entry name" value="PERMEASE"/>
    <property type="match status" value="1"/>
</dbReference>
<evidence type="ECO:0000256" key="1">
    <source>
        <dbReference type="ARBA" id="ARBA00004651"/>
    </source>
</evidence>
<comment type="similarity">
    <text evidence="2">Belongs to the UPF0718 family.</text>
</comment>
<evidence type="ECO:0000256" key="5">
    <source>
        <dbReference type="ARBA" id="ARBA00022989"/>
    </source>
</evidence>
<organism evidence="9 10">
    <name type="scientific">Phocaeicola coprocola</name>
    <dbReference type="NCBI Taxonomy" id="310298"/>
    <lineage>
        <taxon>Bacteria</taxon>
        <taxon>Pseudomonadati</taxon>
        <taxon>Bacteroidota</taxon>
        <taxon>Bacteroidia</taxon>
        <taxon>Bacteroidales</taxon>
        <taxon>Bacteroidaceae</taxon>
        <taxon>Phocaeicola</taxon>
    </lineage>
</organism>
<feature type="transmembrane region" description="Helical" evidence="7">
    <location>
        <begin position="104"/>
        <end position="126"/>
    </location>
</feature>
<dbReference type="RefSeq" id="WP_118484586.1">
    <property type="nucleotide sequence ID" value="NZ_CALUHW010000004.1"/>
</dbReference>
<accession>A0A412GK84</accession>
<dbReference type="Proteomes" id="UP000285864">
    <property type="component" value="Unassembled WGS sequence"/>
</dbReference>
<proteinExistence type="inferred from homology"/>
<evidence type="ECO:0000313" key="10">
    <source>
        <dbReference type="Proteomes" id="UP000285864"/>
    </source>
</evidence>
<feature type="transmembrane region" description="Helical" evidence="7">
    <location>
        <begin position="74"/>
        <end position="98"/>
    </location>
</feature>
<feature type="transmembrane region" description="Helical" evidence="7">
    <location>
        <begin position="200"/>
        <end position="222"/>
    </location>
</feature>
<name>A0A412GK84_9BACT</name>
<keyword evidence="4 7" id="KW-0812">Transmembrane</keyword>
<dbReference type="Proteomes" id="UP000718012">
    <property type="component" value="Unassembled WGS sequence"/>
</dbReference>
<evidence type="ECO:0000256" key="2">
    <source>
        <dbReference type="ARBA" id="ARBA00006386"/>
    </source>
</evidence>
<keyword evidence="6 7" id="KW-0472">Membrane</keyword>
<evidence type="ECO:0000256" key="7">
    <source>
        <dbReference type="SAM" id="Phobius"/>
    </source>
</evidence>
<dbReference type="GO" id="GO:0005886">
    <property type="term" value="C:plasma membrane"/>
    <property type="evidence" value="ECO:0007669"/>
    <property type="project" value="UniProtKB-SubCell"/>
</dbReference>
<dbReference type="Pfam" id="PF03773">
    <property type="entry name" value="ArsP_1"/>
    <property type="match status" value="1"/>
</dbReference>
<feature type="transmembrane region" description="Helical" evidence="7">
    <location>
        <begin position="9"/>
        <end position="30"/>
    </location>
</feature>
<evidence type="ECO:0000313" key="8">
    <source>
        <dbReference type="EMBL" id="HJF08481.1"/>
    </source>
</evidence>
<evidence type="ECO:0000256" key="6">
    <source>
        <dbReference type="ARBA" id="ARBA00023136"/>
    </source>
</evidence>
<sequence length="322" mass="35555">MIQRFADWLVYDIFGLSADTSLGIAVNFFFYDTVKILILLFFISVLMGIINAYFPIERLRNYLVTHKMYGLQYLLASLFGAITPFCSCSSIPLFIGFVKGGIPLGVTFAFLITSPLVNEVAVAMFLGSFGLKVTLIYVISGILLGVIGGFVLGKMNLSPYLSDWVRQIQADSSAQADEWEKEHISFFKRLPSIVRDAWRIVRGVLIYILIGIGIGAFMHGFVPEGFFEAYLSKDNWLAVPLSVIFAVPMYANAAGIVPVIQVFVAKGIPMGTAIAFMMAVVGLSLPEATLLKKVMTWRLIGIFFGTVALFIILSGYLFNLIL</sequence>
<evidence type="ECO:0000256" key="3">
    <source>
        <dbReference type="ARBA" id="ARBA00022475"/>
    </source>
</evidence>
<comment type="caution">
    <text evidence="9">The sequence shown here is derived from an EMBL/GenBank/DDBJ whole genome shotgun (WGS) entry which is preliminary data.</text>
</comment>
<protein>
    <submittedName>
        <fullName evidence="9">Permease</fullName>
    </submittedName>
</protein>
<dbReference type="PANTHER" id="PTHR42775">
    <property type="entry name" value="PERMEASE RV2963-RELATED"/>
    <property type="match status" value="1"/>
</dbReference>